<dbReference type="EMBL" id="QXGC01000142">
    <property type="protein sequence ID" value="KAE9247699.1"/>
    <property type="molecule type" value="Genomic_DNA"/>
</dbReference>
<sequence>MRLSATLLVVAAAGLFATGHAATDLSQTKLSQSQGVAQFENTIGNGKRLLRTVDTVDKDDEEERVSWAALLVHVPGTAQNVAKQETKIIKSQANKFAYYLRKEKNGYDVAQRYMLKHGLSNDEAFKMGLRYDVYKENPSLFH</sequence>
<reference evidence="8 9" key="1">
    <citation type="submission" date="2018-09" db="EMBL/GenBank/DDBJ databases">
        <title>Genomic investigation of the strawberry pathogen Phytophthora fragariae indicates pathogenicity is determined by transcriptional variation in three key races.</title>
        <authorList>
            <person name="Adams T.M."/>
            <person name="Armitage A.D."/>
            <person name="Sobczyk M.K."/>
            <person name="Bates H.J."/>
            <person name="Dunwell J.M."/>
            <person name="Nellist C.F."/>
            <person name="Harrison R.J."/>
        </authorList>
    </citation>
    <scope>NUCLEOTIDE SEQUENCE [LARGE SCALE GENOMIC DNA]</scope>
    <source>
        <strain evidence="7 8">BC-23</strain>
        <strain evidence="6 9">ONT-3</strain>
    </source>
</reference>
<organism evidence="7 8">
    <name type="scientific">Phytophthora fragariae</name>
    <dbReference type="NCBI Taxonomy" id="53985"/>
    <lineage>
        <taxon>Eukaryota</taxon>
        <taxon>Sar</taxon>
        <taxon>Stramenopiles</taxon>
        <taxon>Oomycota</taxon>
        <taxon>Peronosporomycetes</taxon>
        <taxon>Peronosporales</taxon>
        <taxon>Peronosporaceae</taxon>
        <taxon>Phytophthora</taxon>
    </lineage>
</organism>
<keyword evidence="3 5" id="KW-0964">Secreted</keyword>
<keyword evidence="4 5" id="KW-0732">Signal</keyword>
<name>A0A6G0PJ99_9STRA</name>
<accession>A0A6G0PJ99</accession>
<evidence type="ECO:0000313" key="9">
    <source>
        <dbReference type="Proteomes" id="UP000488956"/>
    </source>
</evidence>
<comment type="domain">
    <text evidence="5">The RxLR-dEER motif acts to carry the protein into the host cell cytoplasm through binding to cell surface phosphatidylinositol-3-phosphate.</text>
</comment>
<evidence type="ECO:0000256" key="3">
    <source>
        <dbReference type="ARBA" id="ARBA00022525"/>
    </source>
</evidence>
<evidence type="ECO:0000256" key="2">
    <source>
        <dbReference type="ARBA" id="ARBA00010400"/>
    </source>
</evidence>
<dbReference type="Pfam" id="PF16810">
    <property type="entry name" value="RXLR"/>
    <property type="match status" value="1"/>
</dbReference>
<comment type="caution">
    <text evidence="7">The sequence shown here is derived from an EMBL/GenBank/DDBJ whole genome shotgun (WGS) entry which is preliminary data.</text>
</comment>
<gene>
    <name evidence="7" type="ORF">PF004_g4208</name>
    <name evidence="6" type="ORF">PF010_g27639</name>
</gene>
<dbReference type="GO" id="GO:0005576">
    <property type="term" value="C:extracellular region"/>
    <property type="evidence" value="ECO:0007669"/>
    <property type="project" value="UniProtKB-SubCell"/>
</dbReference>
<feature type="signal peptide" evidence="5">
    <location>
        <begin position="1"/>
        <end position="21"/>
    </location>
</feature>
<proteinExistence type="inferred from homology"/>
<feature type="chain" id="PRO_5034172913" description="RxLR effector protein" evidence="5">
    <location>
        <begin position="22"/>
        <end position="142"/>
    </location>
</feature>
<comment type="function">
    <text evidence="5">Effector that suppresses plant defense responses during pathogen infection.</text>
</comment>
<evidence type="ECO:0000256" key="4">
    <source>
        <dbReference type="ARBA" id="ARBA00022729"/>
    </source>
</evidence>
<evidence type="ECO:0000313" key="8">
    <source>
        <dbReference type="Proteomes" id="UP000476176"/>
    </source>
</evidence>
<evidence type="ECO:0000313" key="6">
    <source>
        <dbReference type="EMBL" id="KAE9066997.1"/>
    </source>
</evidence>
<evidence type="ECO:0000256" key="5">
    <source>
        <dbReference type="RuleBase" id="RU367124"/>
    </source>
</evidence>
<dbReference type="InterPro" id="IPR031825">
    <property type="entry name" value="RXLR"/>
</dbReference>
<dbReference type="Proteomes" id="UP000476176">
    <property type="component" value="Unassembled WGS sequence"/>
</dbReference>
<dbReference type="AlphaFoldDB" id="A0A6G0PJ99"/>
<evidence type="ECO:0000313" key="7">
    <source>
        <dbReference type="EMBL" id="KAE9247699.1"/>
    </source>
</evidence>
<protein>
    <recommendedName>
        <fullName evidence="5">RxLR effector protein</fullName>
    </recommendedName>
</protein>
<dbReference type="EMBL" id="QXFX01003799">
    <property type="protein sequence ID" value="KAE9066997.1"/>
    <property type="molecule type" value="Genomic_DNA"/>
</dbReference>
<evidence type="ECO:0000256" key="1">
    <source>
        <dbReference type="ARBA" id="ARBA00004613"/>
    </source>
</evidence>
<dbReference type="Proteomes" id="UP000488956">
    <property type="component" value="Unassembled WGS sequence"/>
</dbReference>
<comment type="similarity">
    <text evidence="2 5">Belongs to the RxLR effector family.</text>
</comment>
<comment type="subcellular location">
    <subcellularLocation>
        <location evidence="1 5">Secreted</location>
    </subcellularLocation>
</comment>